<dbReference type="KEGG" id="cthd:CDO33_03510"/>
<dbReference type="GO" id="GO:0032259">
    <property type="term" value="P:methylation"/>
    <property type="evidence" value="ECO:0007669"/>
    <property type="project" value="UniProtKB-KW"/>
</dbReference>
<dbReference type="OrthoDB" id="9811589at2"/>
<dbReference type="GO" id="GO:0008168">
    <property type="term" value="F:methyltransferase activity"/>
    <property type="evidence" value="ECO:0007669"/>
    <property type="project" value="UniProtKB-KW"/>
</dbReference>
<evidence type="ECO:0000259" key="3">
    <source>
        <dbReference type="Pfam" id="PF13649"/>
    </source>
</evidence>
<feature type="domain" description="Methyltransferase" evidence="3">
    <location>
        <begin position="36"/>
        <end position="133"/>
    </location>
</feature>
<dbReference type="InterPro" id="IPR041698">
    <property type="entry name" value="Methyltransf_25"/>
</dbReference>
<reference evidence="4 5" key="1">
    <citation type="submission" date="2017-06" db="EMBL/GenBank/DDBJ databases">
        <title>Investigating the central metabolism of Clostridium thermosuccinogenes.</title>
        <authorList>
            <person name="Koendjbiharie J.G."/>
            <person name="van Kranenburg R."/>
        </authorList>
    </citation>
    <scope>NUCLEOTIDE SEQUENCE [LARGE SCALE GENOMIC DNA]</scope>
    <source>
        <strain evidence="4 5">DSM 5806</strain>
    </source>
</reference>
<dbReference type="InterPro" id="IPR029063">
    <property type="entry name" value="SAM-dependent_MTases_sf"/>
</dbReference>
<protein>
    <submittedName>
        <fullName evidence="4">Methyltransferase type 11</fullName>
    </submittedName>
</protein>
<evidence type="ECO:0000256" key="2">
    <source>
        <dbReference type="ARBA" id="ARBA00022679"/>
    </source>
</evidence>
<keyword evidence="2 4" id="KW-0808">Transferase</keyword>
<dbReference type="Gene3D" id="3.40.50.150">
    <property type="entry name" value="Vaccinia Virus protein VP39"/>
    <property type="match status" value="1"/>
</dbReference>
<dbReference type="PANTHER" id="PTHR43861:SF1">
    <property type="entry name" value="TRANS-ACONITATE 2-METHYLTRANSFERASE"/>
    <property type="match status" value="1"/>
</dbReference>
<accession>A0A2K2FHZ2</accession>
<dbReference type="SUPFAM" id="SSF53335">
    <property type="entry name" value="S-adenosyl-L-methionine-dependent methyltransferases"/>
    <property type="match status" value="1"/>
</dbReference>
<evidence type="ECO:0000256" key="1">
    <source>
        <dbReference type="ARBA" id="ARBA00022603"/>
    </source>
</evidence>
<dbReference type="RefSeq" id="WP_103080804.1">
    <property type="nucleotide sequence ID" value="NZ_CP021850.1"/>
</dbReference>
<dbReference type="CDD" id="cd02440">
    <property type="entry name" value="AdoMet_MTases"/>
    <property type="match status" value="1"/>
</dbReference>
<dbReference type="Proteomes" id="UP000236151">
    <property type="component" value="Unassembled WGS sequence"/>
</dbReference>
<keyword evidence="1 4" id="KW-0489">Methyltransferase</keyword>
<evidence type="ECO:0000313" key="5">
    <source>
        <dbReference type="Proteomes" id="UP000236151"/>
    </source>
</evidence>
<evidence type="ECO:0000313" key="4">
    <source>
        <dbReference type="EMBL" id="PNU00475.1"/>
    </source>
</evidence>
<dbReference type="EMBL" id="NIOJ01000010">
    <property type="protein sequence ID" value="PNU00475.1"/>
    <property type="molecule type" value="Genomic_DNA"/>
</dbReference>
<dbReference type="Pfam" id="PF13649">
    <property type="entry name" value="Methyltransf_25"/>
    <property type="match status" value="1"/>
</dbReference>
<organism evidence="4 5">
    <name type="scientific">Clostridium thermosuccinogenes</name>
    <dbReference type="NCBI Taxonomy" id="84032"/>
    <lineage>
        <taxon>Bacteria</taxon>
        <taxon>Bacillati</taxon>
        <taxon>Bacillota</taxon>
        <taxon>Clostridia</taxon>
        <taxon>Eubacteriales</taxon>
        <taxon>Clostridiaceae</taxon>
        <taxon>Clostridium</taxon>
    </lineage>
</organism>
<proteinExistence type="predicted"/>
<gene>
    <name evidence="4" type="ORF">CDQ84_05870</name>
</gene>
<comment type="caution">
    <text evidence="4">The sequence shown here is derived from an EMBL/GenBank/DDBJ whole genome shotgun (WGS) entry which is preliminary data.</text>
</comment>
<keyword evidence="5" id="KW-1185">Reference proteome</keyword>
<dbReference type="AlphaFoldDB" id="A0A2K2FHZ2"/>
<dbReference type="PANTHER" id="PTHR43861">
    <property type="entry name" value="TRANS-ACONITATE 2-METHYLTRANSFERASE-RELATED"/>
    <property type="match status" value="1"/>
</dbReference>
<sequence length="245" mass="27847">MGFYEQISKYYDYIFPVGQSQLNFIKKAAGTPPARVLDVACGSGGYTAELSKSGYELTAVDIDAEMVNRAKQKLQSEKLSADVLRCDMKELEEKLSPGFDCIFCIGNSIVHLESCDAILKVLKQMNKLLSDKGALVLQIINYDRIIKYNVDELPPIINEDIGLEFLRKYEFTDDRKYINFNTTLTIRNGREPLKYKNSVKLLPLMSGTMRELLNKAGFEKVEFFGDFNYSLYDEDSFMLVVKAGK</sequence>
<dbReference type="Gene3D" id="2.20.25.110">
    <property type="entry name" value="S-adenosyl-L-methionine-dependent methyltransferases"/>
    <property type="match status" value="1"/>
</dbReference>
<name>A0A2K2FHZ2_9CLOT</name>